<dbReference type="InterPro" id="IPR022702">
    <property type="entry name" value="Cytosine_MeTrfase1_RFD"/>
</dbReference>
<dbReference type="InterPro" id="IPR018117">
    <property type="entry name" value="C5_DNA_meth_AS"/>
</dbReference>
<dbReference type="Gene3D" id="2.30.30.490">
    <property type="match status" value="1"/>
</dbReference>
<evidence type="ECO:0000256" key="7">
    <source>
        <dbReference type="ARBA" id="ARBA00023125"/>
    </source>
</evidence>
<keyword evidence="4 10" id="KW-0808">Transferase</keyword>
<evidence type="ECO:0000256" key="4">
    <source>
        <dbReference type="ARBA" id="ARBA00022679"/>
    </source>
</evidence>
<comment type="similarity">
    <text evidence="10">Belongs to the class I-like SAM-binding methyltransferase superfamily. C5-methyltransferase family.</text>
</comment>
<dbReference type="GO" id="GO:0003677">
    <property type="term" value="F:DNA binding"/>
    <property type="evidence" value="ECO:0007669"/>
    <property type="project" value="UniProtKB-KW"/>
</dbReference>
<dbReference type="Proteomes" id="UP000076722">
    <property type="component" value="Unassembled WGS sequence"/>
</dbReference>
<feature type="domain" description="BAH" evidence="12">
    <location>
        <begin position="413"/>
        <end position="538"/>
    </location>
</feature>
<proteinExistence type="inferred from homology"/>
<evidence type="ECO:0000259" key="12">
    <source>
        <dbReference type="PROSITE" id="PS51038"/>
    </source>
</evidence>
<keyword evidence="14" id="KW-1185">Reference proteome</keyword>
<evidence type="ECO:0000256" key="9">
    <source>
        <dbReference type="PIRSR" id="PIRSR037404-1"/>
    </source>
</evidence>
<organism evidence="13 14">
    <name type="scientific">Sistotremastrum niveocremeum HHB9708</name>
    <dbReference type="NCBI Taxonomy" id="1314777"/>
    <lineage>
        <taxon>Eukaryota</taxon>
        <taxon>Fungi</taxon>
        <taxon>Dikarya</taxon>
        <taxon>Basidiomycota</taxon>
        <taxon>Agaricomycotina</taxon>
        <taxon>Agaricomycetes</taxon>
        <taxon>Sistotremastrales</taxon>
        <taxon>Sistotremastraceae</taxon>
        <taxon>Sertulicium</taxon>
        <taxon>Sertulicium niveocremeum</taxon>
    </lineage>
</organism>
<evidence type="ECO:0000256" key="10">
    <source>
        <dbReference type="PROSITE-ProRule" id="PRU01016"/>
    </source>
</evidence>
<dbReference type="Gene3D" id="3.90.120.10">
    <property type="entry name" value="DNA Methylase, subunit A, domain 2"/>
    <property type="match status" value="1"/>
</dbReference>
<reference evidence="13 14" key="1">
    <citation type="journal article" date="2016" name="Mol. Biol. Evol.">
        <title>Comparative Genomics of Early-Diverging Mushroom-Forming Fungi Provides Insights into the Origins of Lignocellulose Decay Capabilities.</title>
        <authorList>
            <person name="Nagy L.G."/>
            <person name="Riley R."/>
            <person name="Tritt A."/>
            <person name="Adam C."/>
            <person name="Daum C."/>
            <person name="Floudas D."/>
            <person name="Sun H."/>
            <person name="Yadav J.S."/>
            <person name="Pangilinan J."/>
            <person name="Larsson K.H."/>
            <person name="Matsuura K."/>
            <person name="Barry K."/>
            <person name="Labutti K."/>
            <person name="Kuo R."/>
            <person name="Ohm R.A."/>
            <person name="Bhattacharya S.S."/>
            <person name="Shirouzu T."/>
            <person name="Yoshinaga Y."/>
            <person name="Martin F.M."/>
            <person name="Grigoriev I.V."/>
            <person name="Hibbett D.S."/>
        </authorList>
    </citation>
    <scope>NUCLEOTIDE SEQUENCE [LARGE SCALE GENOMIC DNA]</scope>
    <source>
        <strain evidence="13 14">HHB9708</strain>
    </source>
</reference>
<comment type="subcellular location">
    <subcellularLocation>
        <location evidence="1">Nucleus</location>
    </subcellularLocation>
</comment>
<evidence type="ECO:0000256" key="5">
    <source>
        <dbReference type="ARBA" id="ARBA00022691"/>
    </source>
</evidence>
<dbReference type="SUPFAM" id="SSF53335">
    <property type="entry name" value="S-adenosyl-L-methionine-dependent methyltransferases"/>
    <property type="match status" value="1"/>
</dbReference>
<evidence type="ECO:0000256" key="1">
    <source>
        <dbReference type="ARBA" id="ARBA00004123"/>
    </source>
</evidence>
<dbReference type="InterPro" id="IPR001525">
    <property type="entry name" value="C5_MeTfrase"/>
</dbReference>
<dbReference type="EMBL" id="KV419408">
    <property type="protein sequence ID" value="KZS93055.1"/>
    <property type="molecule type" value="Genomic_DNA"/>
</dbReference>
<dbReference type="STRING" id="1314777.A0A164UAF4"/>
<dbReference type="GO" id="GO:0032259">
    <property type="term" value="P:methylation"/>
    <property type="evidence" value="ECO:0007669"/>
    <property type="project" value="UniProtKB-KW"/>
</dbReference>
<evidence type="ECO:0000256" key="11">
    <source>
        <dbReference type="SAM" id="MobiDB-lite"/>
    </source>
</evidence>
<dbReference type="EC" id="2.1.1.37" evidence="2"/>
<dbReference type="GO" id="GO:0003682">
    <property type="term" value="F:chromatin binding"/>
    <property type="evidence" value="ECO:0007669"/>
    <property type="project" value="InterPro"/>
</dbReference>
<dbReference type="PROSITE" id="PS51679">
    <property type="entry name" value="SAM_MT_C5"/>
    <property type="match status" value="1"/>
</dbReference>
<dbReference type="AlphaFoldDB" id="A0A164UAF4"/>
<dbReference type="GO" id="GO:0005634">
    <property type="term" value="C:nucleus"/>
    <property type="evidence" value="ECO:0007669"/>
    <property type="project" value="UniProtKB-SubCell"/>
</dbReference>
<sequence>MARQSKRARLTSLDMWGEPNDDSTHLETHTSTPQPPTSPELPRRRPAVSNMAAPSRPGRLDPRTPTPAPTHTPNVGRYTPSPNNIPENEFVQEFNQDLLVDDSELSNADQKPIFTLDLFSVFDPEQDFIFRSLSLLVDSSDNSSFYAAGVACPMNHDASNSGDEEEGDDDEELDDAVPVQLSTIIRTWCEFYPSLQICIETEYAWYYLQQPSVEYRHHYQPFYIPRSLASFIVSMIVQDESIDYTTAKGLLSQSHDHILGRPFYVDEFDSHIEEITLELMETIEANELHNVPLVSFLLKQSGIGSSHLHHSNTRQRGQQSNFQSDKRLLRDDLKDKICLTGTIHGIVAPFFHQEFHILPSPPQLPYIEAMESEGLVLRYQVMLQEWSKLRPTEAFCQLQKNDEGFQRFRLGKHTYKILDDLVLSDRENKGPSFKGVGFAKLVGILNNQTHSLKPLASDLSLLVHHYIHSQQTFLGPIGSAQALFATRKCSVIKASQVIGQCSVLDVKSHELLPEGHAPFHFYCSHFYDHDQGVFEDVQSGFFASHCQNGCQMSKPSTTTPKISFNQQKAKFHGQTVHLHDYVRIQSKTGYCDVGKIAGFKASALLVQLFEHLDDNFHGTQLVMNPTIVQVAQENILGPCFVRFFIEPPKPPTPQSSGEFHYTGLWWSKKKDPRDPTRPLISPLPAEKEACSICYSSQDNDLPMERKIKNFMASHGPLKVLDLFAGGGGLSHGMSTNQSSSIAQAVEISTHACETLRLNLGEKRDSQVVVNASCSTFLQHALECVHGCGCQSIDQLPLPPLASDIDIITFGPPCTSLSKLNRHQHEQSLQAVHNNHIQTGNRNSSFFVALSYVDYLRPEFVVIENVPPITTWKVSATDGAHIDIPNGGLSLIVRCFLEMGYQVRFALLDARHYGAPQRRRRFFLLAARSGSVLPNMPQPTHWFQAKEQLAIMLADGTVVNPLGTADGTTMFQSPNIGDAISDLPQFDWKIQKNPMSQEPEPLLGSNGFSGYHLKVPRNVFQRNARRGEPDDLQHFTEVLPLGVIKRVLSIPITQNADYLSLEARHQEWQTSAPESARARQGFRKGLYSRLPMHEYFPTLTTNFRPTAKQSKCLHPLQKRIYTIRELARGQTFPDFWEFKSLNDSPADMVRQIGNAVPPVIGIALEKEIIFAKWKAEAGQK</sequence>
<dbReference type="Pfam" id="PF12047">
    <property type="entry name" value="DNMT1-RFD"/>
    <property type="match status" value="1"/>
</dbReference>
<keyword evidence="5 10" id="KW-0949">S-adenosyl-L-methionine</keyword>
<dbReference type="Pfam" id="PF00145">
    <property type="entry name" value="DNA_methylase"/>
    <property type="match status" value="1"/>
</dbReference>
<evidence type="ECO:0000313" key="13">
    <source>
        <dbReference type="EMBL" id="KZS93055.1"/>
    </source>
</evidence>
<dbReference type="PANTHER" id="PTHR10629">
    <property type="entry name" value="CYTOSINE-SPECIFIC METHYLTRANSFERASE"/>
    <property type="match status" value="1"/>
</dbReference>
<evidence type="ECO:0000256" key="3">
    <source>
        <dbReference type="ARBA" id="ARBA00022603"/>
    </source>
</evidence>
<keyword evidence="7" id="KW-0238">DNA-binding</keyword>
<dbReference type="InterPro" id="IPR050390">
    <property type="entry name" value="C5-Methyltransferase"/>
</dbReference>
<dbReference type="InterPro" id="IPR001025">
    <property type="entry name" value="BAH_dom"/>
</dbReference>
<feature type="active site" evidence="9 10">
    <location>
        <position position="813"/>
    </location>
</feature>
<keyword evidence="6" id="KW-0677">Repeat</keyword>
<keyword evidence="8" id="KW-0539">Nucleus</keyword>
<evidence type="ECO:0000256" key="8">
    <source>
        <dbReference type="ARBA" id="ARBA00023242"/>
    </source>
</evidence>
<dbReference type="PROSITE" id="PS00094">
    <property type="entry name" value="C5_MTASE_1"/>
    <property type="match status" value="1"/>
</dbReference>
<protein>
    <recommendedName>
        <fullName evidence="2">DNA (cytosine-5-)-methyltransferase</fullName>
        <ecNumber evidence="2">2.1.1.37</ecNumber>
    </recommendedName>
</protein>
<dbReference type="PRINTS" id="PR00105">
    <property type="entry name" value="C5METTRFRASE"/>
</dbReference>
<dbReference type="InterPro" id="IPR043151">
    <property type="entry name" value="BAH_sf"/>
</dbReference>
<evidence type="ECO:0000256" key="2">
    <source>
        <dbReference type="ARBA" id="ARBA00011975"/>
    </source>
</evidence>
<keyword evidence="3 10" id="KW-0489">Methyltransferase</keyword>
<evidence type="ECO:0000256" key="6">
    <source>
        <dbReference type="ARBA" id="ARBA00022737"/>
    </source>
</evidence>
<feature type="region of interest" description="Disordered" evidence="11">
    <location>
        <begin position="1"/>
        <end position="87"/>
    </location>
</feature>
<dbReference type="Gene3D" id="3.40.50.150">
    <property type="entry name" value="Vaccinia Virus protein VP39"/>
    <property type="match status" value="1"/>
</dbReference>
<dbReference type="PROSITE" id="PS51038">
    <property type="entry name" value="BAH"/>
    <property type="match status" value="1"/>
</dbReference>
<gene>
    <name evidence="13" type="ORF">SISNIDRAFT_455009</name>
</gene>
<evidence type="ECO:0000313" key="14">
    <source>
        <dbReference type="Proteomes" id="UP000076722"/>
    </source>
</evidence>
<name>A0A164UAF4_9AGAM</name>
<dbReference type="GO" id="GO:0044027">
    <property type="term" value="P:negative regulation of gene expression via chromosomal CpG island methylation"/>
    <property type="evidence" value="ECO:0007669"/>
    <property type="project" value="TreeGrafter"/>
</dbReference>
<dbReference type="OrthoDB" id="5376140at2759"/>
<dbReference type="InterPro" id="IPR029063">
    <property type="entry name" value="SAM-dependent_MTases_sf"/>
</dbReference>
<dbReference type="GO" id="GO:0003886">
    <property type="term" value="F:DNA (cytosine-5-)-methyltransferase activity"/>
    <property type="evidence" value="ECO:0007669"/>
    <property type="project" value="UniProtKB-EC"/>
</dbReference>
<dbReference type="PANTHER" id="PTHR10629:SF52">
    <property type="entry name" value="DNA (CYTOSINE-5)-METHYLTRANSFERASE 1"/>
    <property type="match status" value="1"/>
</dbReference>
<dbReference type="GO" id="GO:0006346">
    <property type="term" value="P:DNA methylation-dependent constitutive heterochromatin formation"/>
    <property type="evidence" value="ECO:0007669"/>
    <property type="project" value="InterPro"/>
</dbReference>
<accession>A0A164UAF4</accession>